<sequence>MERLGRENSSSRKHVVVIMPAYNAERTLRRTYRDIPKDAVDEIILVDDASQDRTLEVARELGLVVYAHERNRGYGANQKTCYARALERGADVVVMVHPDHQYDPKVIPDLLEPLLRDECDAVFGSRMLGGRPLDGRMPTWKYLGNVFLSAIENAVFLVYLTEYHSGFRAFSRRYLEAVRFDLNSDGFVFDTEIIAQGIANGMKIREIAIETRYFEEASSIGFNRSVLYGLRILKTLAKFILHRNNIWRFGQFEPARGECRR</sequence>
<dbReference type="Pfam" id="PF00535">
    <property type="entry name" value="Glycos_transf_2"/>
    <property type="match status" value="1"/>
</dbReference>
<dbReference type="GO" id="GO:0016740">
    <property type="term" value="F:transferase activity"/>
    <property type="evidence" value="ECO:0007669"/>
    <property type="project" value="UniProtKB-KW"/>
</dbReference>
<dbReference type="Gene3D" id="3.90.550.10">
    <property type="entry name" value="Spore Coat Polysaccharide Biosynthesis Protein SpsA, Chain A"/>
    <property type="match status" value="1"/>
</dbReference>
<dbReference type="PANTHER" id="PTHR48090:SF7">
    <property type="entry name" value="RFBJ PROTEIN"/>
    <property type="match status" value="1"/>
</dbReference>
<dbReference type="EMBL" id="LJUI01000168">
    <property type="protein sequence ID" value="KPK66355.1"/>
    <property type="molecule type" value="Genomic_DNA"/>
</dbReference>
<protein>
    <submittedName>
        <fullName evidence="2">Glycosyl transferase family 2</fullName>
    </submittedName>
</protein>
<evidence type="ECO:0000313" key="2">
    <source>
        <dbReference type="EMBL" id="KPK66355.1"/>
    </source>
</evidence>
<feature type="domain" description="Glycosyltransferase 2-like" evidence="1">
    <location>
        <begin position="17"/>
        <end position="177"/>
    </location>
</feature>
<name>A0A0S8G0B0_UNCT6</name>
<evidence type="ECO:0000259" key="1">
    <source>
        <dbReference type="Pfam" id="PF00535"/>
    </source>
</evidence>
<dbReference type="InterPro" id="IPR001173">
    <property type="entry name" value="Glyco_trans_2-like"/>
</dbReference>
<dbReference type="CDD" id="cd04179">
    <property type="entry name" value="DPM_DPG-synthase_like"/>
    <property type="match status" value="1"/>
</dbReference>
<evidence type="ECO:0000313" key="3">
    <source>
        <dbReference type="Proteomes" id="UP000051717"/>
    </source>
</evidence>
<organism evidence="2 3">
    <name type="scientific">candidate division TA06 bacterium SM23_40</name>
    <dbReference type="NCBI Taxonomy" id="1703774"/>
    <lineage>
        <taxon>Bacteria</taxon>
        <taxon>Bacteria division TA06</taxon>
    </lineage>
</organism>
<dbReference type="PANTHER" id="PTHR48090">
    <property type="entry name" value="UNDECAPRENYL-PHOSPHATE 4-DEOXY-4-FORMAMIDO-L-ARABINOSE TRANSFERASE-RELATED"/>
    <property type="match status" value="1"/>
</dbReference>
<accession>A0A0S8G0B0</accession>
<dbReference type="AlphaFoldDB" id="A0A0S8G0B0"/>
<proteinExistence type="predicted"/>
<dbReference type="SUPFAM" id="SSF53448">
    <property type="entry name" value="Nucleotide-diphospho-sugar transferases"/>
    <property type="match status" value="1"/>
</dbReference>
<dbReference type="PATRIC" id="fig|1703774.3.peg.2189"/>
<keyword evidence="2" id="KW-0808">Transferase</keyword>
<dbReference type="InterPro" id="IPR029044">
    <property type="entry name" value="Nucleotide-diphossugar_trans"/>
</dbReference>
<gene>
    <name evidence="2" type="ORF">AMJ82_11880</name>
</gene>
<dbReference type="InterPro" id="IPR050256">
    <property type="entry name" value="Glycosyltransferase_2"/>
</dbReference>
<comment type="caution">
    <text evidence="2">The sequence shown here is derived from an EMBL/GenBank/DDBJ whole genome shotgun (WGS) entry which is preliminary data.</text>
</comment>
<dbReference type="Proteomes" id="UP000051717">
    <property type="component" value="Unassembled WGS sequence"/>
</dbReference>
<reference evidence="2 3" key="1">
    <citation type="journal article" date="2015" name="Microbiome">
        <title>Genomic resolution of linkages in carbon, nitrogen, and sulfur cycling among widespread estuary sediment bacteria.</title>
        <authorList>
            <person name="Baker B.J."/>
            <person name="Lazar C.S."/>
            <person name="Teske A.P."/>
            <person name="Dick G.J."/>
        </authorList>
    </citation>
    <scope>NUCLEOTIDE SEQUENCE [LARGE SCALE GENOMIC DNA]</scope>
    <source>
        <strain evidence="2">SM23_40</strain>
    </source>
</reference>